<sequence>MRLWSLNPLHLDRQGLSALWREGLLAQKILAGETAGYRHHPQLERFRATADSMAAIATYLTAVADEAAARGYRFDRDRIRTEPTGVRLPVTEGQVAYEWRHLLAKLQIRSPKVYETAVASRPQLHPMFDEVPGEIEPWERPVSERDQ</sequence>
<dbReference type="RefSeq" id="WP_073716141.1">
    <property type="nucleotide sequence ID" value="NZ_MQVR01000016.1"/>
</dbReference>
<keyword evidence="2" id="KW-1185">Reference proteome</keyword>
<comment type="caution">
    <text evidence="1">The sequence shown here is derived from an EMBL/GenBank/DDBJ whole genome shotgun (WGS) entry which is preliminary data.</text>
</comment>
<gene>
    <name evidence="1" type="ORF">BSZ39_04240</name>
</gene>
<name>A0A1Q5Q3Q8_9ACTO</name>
<accession>A0A1Q5Q3Q8</accession>
<dbReference type="OrthoDB" id="3253436at2"/>
<evidence type="ECO:0008006" key="3">
    <source>
        <dbReference type="Google" id="ProtNLM"/>
    </source>
</evidence>
<evidence type="ECO:0000313" key="1">
    <source>
        <dbReference type="EMBL" id="OKL54441.1"/>
    </source>
</evidence>
<proteinExistence type="predicted"/>
<reference evidence="2" key="1">
    <citation type="submission" date="2016-12" db="EMBL/GenBank/DDBJ databases">
        <authorList>
            <person name="Meng X."/>
        </authorList>
    </citation>
    <scope>NUCLEOTIDE SEQUENCE [LARGE SCALE GENOMIC DNA]</scope>
    <source>
        <strain evidence="2">DSM 19116</strain>
    </source>
</reference>
<dbReference type="EMBL" id="MQVR01000016">
    <property type="protein sequence ID" value="OKL54441.1"/>
    <property type="molecule type" value="Genomic_DNA"/>
</dbReference>
<protein>
    <recommendedName>
        <fullName evidence="3">DNA lyase</fullName>
    </recommendedName>
</protein>
<dbReference type="InterPro" id="IPR004260">
    <property type="entry name" value="Pyr-dimer_DNA_glycosylase"/>
</dbReference>
<dbReference type="Proteomes" id="UP000185628">
    <property type="component" value="Unassembled WGS sequence"/>
</dbReference>
<dbReference type="AlphaFoldDB" id="A0A1Q5Q3Q8"/>
<dbReference type="Pfam" id="PF03013">
    <property type="entry name" value="Pyr_excise"/>
    <property type="match status" value="1"/>
</dbReference>
<evidence type="ECO:0000313" key="2">
    <source>
        <dbReference type="Proteomes" id="UP000185628"/>
    </source>
</evidence>
<organism evidence="1 2">
    <name type="scientific">Bowdeniella nasicola</name>
    <dbReference type="NCBI Taxonomy" id="208480"/>
    <lineage>
        <taxon>Bacteria</taxon>
        <taxon>Bacillati</taxon>
        <taxon>Actinomycetota</taxon>
        <taxon>Actinomycetes</taxon>
        <taxon>Actinomycetales</taxon>
        <taxon>Actinomycetaceae</taxon>
        <taxon>Bowdeniella</taxon>
    </lineage>
</organism>